<evidence type="ECO:0000313" key="2">
    <source>
        <dbReference type="EMBL" id="BBB91168.1"/>
    </source>
</evidence>
<reference evidence="2 3" key="1">
    <citation type="journal article" date="2018" name="Int. J. Syst. Evol. Microbiol.">
        <title>Methylomusa anaerophila gen. nov., sp. nov., an anaerobic methanol-utilizing bacterium isolated from a microbial fuel cell.</title>
        <authorList>
            <person name="Amano N."/>
            <person name="Yamamuro A."/>
            <person name="Miyahara M."/>
            <person name="Kouzuma A."/>
            <person name="Abe T."/>
            <person name="Watanabe K."/>
        </authorList>
    </citation>
    <scope>NUCLEOTIDE SEQUENCE [LARGE SCALE GENOMIC DNA]</scope>
    <source>
        <strain evidence="2 3">MMFC1</strain>
    </source>
</reference>
<dbReference type="AlphaFoldDB" id="A0A348AJC0"/>
<accession>A0A348AJC0</accession>
<dbReference type="Proteomes" id="UP000276437">
    <property type="component" value="Chromosome"/>
</dbReference>
<proteinExistence type="predicted"/>
<protein>
    <recommendedName>
        <fullName evidence="4">Chromosome partition protein Smc</fullName>
    </recommendedName>
</protein>
<dbReference type="RefSeq" id="WP_126308226.1">
    <property type="nucleotide sequence ID" value="NZ_AP018449.1"/>
</dbReference>
<name>A0A348AJC0_9FIRM</name>
<dbReference type="OrthoDB" id="1683308at2"/>
<dbReference type="KEGG" id="mana:MAMMFC1_01839"/>
<feature type="coiled-coil region" evidence="1">
    <location>
        <begin position="13"/>
        <end position="73"/>
    </location>
</feature>
<evidence type="ECO:0000313" key="3">
    <source>
        <dbReference type="Proteomes" id="UP000276437"/>
    </source>
</evidence>
<evidence type="ECO:0000256" key="1">
    <source>
        <dbReference type="SAM" id="Coils"/>
    </source>
</evidence>
<sequence length="108" mass="12420">MSDEKLDRLEKMMEQLIRIVGNGNAAIEELRQEVKEIKSAMATKQELAEVKANMATKQDIKELKAEIKTLKESDAAIIELIQESYRDLDDKFSALNDRIFFQETQLSD</sequence>
<evidence type="ECO:0008006" key="4">
    <source>
        <dbReference type="Google" id="ProtNLM"/>
    </source>
</evidence>
<keyword evidence="3" id="KW-1185">Reference proteome</keyword>
<organism evidence="2 3">
    <name type="scientific">Methylomusa anaerophila</name>
    <dbReference type="NCBI Taxonomy" id="1930071"/>
    <lineage>
        <taxon>Bacteria</taxon>
        <taxon>Bacillati</taxon>
        <taxon>Bacillota</taxon>
        <taxon>Negativicutes</taxon>
        <taxon>Selenomonadales</taxon>
        <taxon>Sporomusaceae</taxon>
        <taxon>Methylomusa</taxon>
    </lineage>
</organism>
<keyword evidence="1" id="KW-0175">Coiled coil</keyword>
<gene>
    <name evidence="2" type="ORF">MAMMFC1_01839</name>
</gene>
<dbReference type="EMBL" id="AP018449">
    <property type="protein sequence ID" value="BBB91168.1"/>
    <property type="molecule type" value="Genomic_DNA"/>
</dbReference>